<evidence type="ECO:0000256" key="4">
    <source>
        <dbReference type="ARBA" id="ARBA00022807"/>
    </source>
</evidence>
<dbReference type="PANTHER" id="PTHR46915">
    <property type="entry name" value="UBIQUITIN-LIKE PROTEASE 4-RELATED"/>
    <property type="match status" value="1"/>
</dbReference>
<evidence type="ECO:0000256" key="2">
    <source>
        <dbReference type="ARBA" id="ARBA00022670"/>
    </source>
</evidence>
<reference evidence="6 7" key="2">
    <citation type="journal article" date="2013" name="PLoS ONE">
        <title>Whole genome mapping and re-organization of the nuclear and mitochondrial genomes of Babesia microti isolates.</title>
        <authorList>
            <person name="Cornillot E."/>
            <person name="Dassouli A."/>
            <person name="Garg A."/>
            <person name="Pachikara N."/>
            <person name="Randazzo S."/>
            <person name="Depoix D."/>
            <person name="Carcy B."/>
            <person name="Delbecq S."/>
            <person name="Frutos R."/>
            <person name="Silva J.C."/>
            <person name="Sutton R."/>
            <person name="Krause P.J."/>
            <person name="Mamoun C.B."/>
        </authorList>
    </citation>
    <scope>NUCLEOTIDE SEQUENCE [LARGE SCALE GENOMIC DNA]</scope>
    <source>
        <strain evidence="6 7">RI</strain>
    </source>
</reference>
<comment type="similarity">
    <text evidence="1">Belongs to the peptidase C48 family.</text>
</comment>
<dbReference type="GO" id="GO:0008234">
    <property type="term" value="F:cysteine-type peptidase activity"/>
    <property type="evidence" value="ECO:0007669"/>
    <property type="project" value="UniProtKB-KW"/>
</dbReference>
<proteinExistence type="inferred from homology"/>
<sequence length="764" mass="88530">MSNDCFAKFNFSLSAHMPKSLSNLGMGDKDDRELFKVEDIPVFELEHRPQFVYTPIKKESAYYTSSSRSNIEPASGLETGKPEIRVKREVLDDDIIHVSDSESESELAKVTEHRMQEVGKNEEKIEDKVIEIVLSDSDSDAAQPTSSDSSPFIFYKIRCVAALSSSRSIFVDTPICLIFDTQKRKFSFRWVQNVANNREFIGKSIDDIVGNMDLTTTMWTSIDIVKIAMELKRENSRPLYIRFSQNTVLNLRNGDYFSSDGLLFLAIHDTDEIFDQIRTMSKNVKLVDESMGAEIQDRQLKWVLSLCRGRTFKDYGEIKNNVLRAFFLLSAKEGSFYQFRGKPPVICPSVKAVPGWIINNTYLDDCCLARFEPTSYLDDSIIDFFVQFIYNYVMCERQRHDWHIMNCFFLKKLSQYKSTKEAYNDTRRWLKNAKRPMPYKKYIFVPVNLHGTHWSLAIVCHPYKAIRHLQQAHAMIDSDKEACGGPAAPVACFDFEGAEIPSPDGPTYLCPDTISDLTSEYDIQCSKRHKSWCYNYFRHKTFENDLPGDCISVNSDDEPYHAVHKQHTHQLKKIEKAAMIYLDSLEGSYLNSKTLMQLRDHLYYEFQSRRKEFAMDQFDFCRSKHFWQYTHIVDIPKQQNGYDCGIFLLEYIIYLALNPQVIELQLLSPSQDISTRLKLVPCCKVCRGYFSSLLEKKLQPAPAMKGCTCIDIAKRTWFTQEYISQRRNTLIEMLNYMKKNPSWASDDECIEFLVGKLTSNYVSS</sequence>
<dbReference type="InterPro" id="IPR003653">
    <property type="entry name" value="Peptidase_C48_C"/>
</dbReference>
<dbReference type="Pfam" id="PF02902">
    <property type="entry name" value="Peptidase_C48"/>
    <property type="match status" value="1"/>
</dbReference>
<dbReference type="PANTHER" id="PTHR46915:SF2">
    <property type="entry name" value="UBIQUITIN-LIKE PROTEASE 4"/>
    <property type="match status" value="1"/>
</dbReference>
<gene>
    <name evidence="6" type="ORF">BMR1_01G02005</name>
</gene>
<dbReference type="OrthoDB" id="360260at2759"/>
<protein>
    <submittedName>
        <fullName evidence="6">Sentrin-specific protease 2, putative (SENP2)</fullName>
    </submittedName>
</protein>
<dbReference type="VEuPathDB" id="PiroplasmaDB:BMR1_01G02005"/>
<dbReference type="PROSITE" id="PS50600">
    <property type="entry name" value="ULP_PROTEASE"/>
    <property type="match status" value="1"/>
</dbReference>
<keyword evidence="3" id="KW-0378">Hydrolase</keyword>
<dbReference type="GeneID" id="24423473"/>
<dbReference type="EMBL" id="FO082871">
    <property type="protein sequence ID" value="SIO73347.1"/>
    <property type="molecule type" value="Genomic_DNA"/>
</dbReference>
<dbReference type="RefSeq" id="XP_021337449.1">
    <property type="nucleotide sequence ID" value="XM_021482853.1"/>
</dbReference>
<evidence type="ECO:0000259" key="5">
    <source>
        <dbReference type="PROSITE" id="PS50600"/>
    </source>
</evidence>
<reference evidence="6 7" key="3">
    <citation type="journal article" date="2016" name="Sci. Rep.">
        <title>Genome-wide diversity and gene expression profiling of Babesia microti isolates identify polymorphic genes that mediate host-pathogen interactions.</title>
        <authorList>
            <person name="Silva J.C."/>
            <person name="Cornillot E."/>
            <person name="McCracken C."/>
            <person name="Usmani-Brown S."/>
            <person name="Dwivedi A."/>
            <person name="Ifeonu O.O."/>
            <person name="Crabtree J."/>
            <person name="Gotia H.T."/>
            <person name="Virji A.Z."/>
            <person name="Reynes C."/>
            <person name="Colinge J."/>
            <person name="Kumar V."/>
            <person name="Lawres L."/>
            <person name="Pazzi J.E."/>
            <person name="Pablo J.V."/>
            <person name="Hung C."/>
            <person name="Brancato J."/>
            <person name="Kumari P."/>
            <person name="Orvis J."/>
            <person name="Tretina K."/>
            <person name="Chibucos M."/>
            <person name="Ott S."/>
            <person name="Sadzewicz L."/>
            <person name="Sengamalay N."/>
            <person name="Shetty A.C."/>
            <person name="Su Q."/>
            <person name="Tallon L."/>
            <person name="Fraser C.M."/>
            <person name="Frutos R."/>
            <person name="Molina D.M."/>
            <person name="Krause P.J."/>
            <person name="Ben Mamoun C."/>
        </authorList>
    </citation>
    <scope>NUCLEOTIDE SEQUENCE [LARGE SCALE GENOMIC DNA]</scope>
    <source>
        <strain evidence="6 7">RI</strain>
    </source>
</reference>
<keyword evidence="2 6" id="KW-0645">Protease</keyword>
<organism evidence="6 7">
    <name type="scientific">Babesia microti (strain RI)</name>
    <dbReference type="NCBI Taxonomy" id="1133968"/>
    <lineage>
        <taxon>Eukaryota</taxon>
        <taxon>Sar</taxon>
        <taxon>Alveolata</taxon>
        <taxon>Apicomplexa</taxon>
        <taxon>Aconoidasida</taxon>
        <taxon>Piroplasmida</taxon>
        <taxon>Babesiidae</taxon>
        <taxon>Babesia</taxon>
    </lineage>
</organism>
<feature type="domain" description="Ubiquitin-like protease family profile" evidence="5">
    <location>
        <begin position="358"/>
        <end position="655"/>
    </location>
</feature>
<keyword evidence="7" id="KW-1185">Reference proteome</keyword>
<dbReference type="SUPFAM" id="SSF54001">
    <property type="entry name" value="Cysteine proteinases"/>
    <property type="match status" value="1"/>
</dbReference>
<dbReference type="Gene3D" id="3.40.395.10">
    <property type="entry name" value="Adenoviral Proteinase, Chain A"/>
    <property type="match status" value="2"/>
</dbReference>
<accession>A0A1N6LWV2</accession>
<evidence type="ECO:0000256" key="1">
    <source>
        <dbReference type="ARBA" id="ARBA00005234"/>
    </source>
</evidence>
<dbReference type="InterPro" id="IPR038765">
    <property type="entry name" value="Papain-like_cys_pep_sf"/>
</dbReference>
<keyword evidence="4" id="KW-0788">Thiol protease</keyword>
<evidence type="ECO:0000313" key="7">
    <source>
        <dbReference type="Proteomes" id="UP000002899"/>
    </source>
</evidence>
<name>A0A1N6LWV2_BABMR</name>
<evidence type="ECO:0000313" key="6">
    <source>
        <dbReference type="EMBL" id="SIO73347.1"/>
    </source>
</evidence>
<evidence type="ECO:0000256" key="3">
    <source>
        <dbReference type="ARBA" id="ARBA00022801"/>
    </source>
</evidence>
<reference evidence="6 7" key="1">
    <citation type="journal article" date="2012" name="Nucleic Acids Res.">
        <title>Sequencing of the smallest Apicomplexan genome from the human pathogen Babesia microti.</title>
        <authorList>
            <person name="Cornillot E."/>
            <person name="Hadj-Kaddour K."/>
            <person name="Dassouli A."/>
            <person name="Noel B."/>
            <person name="Ranwez V."/>
            <person name="Vacherie B."/>
            <person name="Augagneur Y."/>
            <person name="Bres V."/>
            <person name="Duclos A."/>
            <person name="Randazzo S."/>
            <person name="Carcy B."/>
            <person name="Debierre-Grockiego F."/>
            <person name="Delbecq S."/>
            <person name="Moubri-Menage K."/>
            <person name="Shams-Eldin H."/>
            <person name="Usmani-Brown S."/>
            <person name="Bringaud F."/>
            <person name="Wincker P."/>
            <person name="Vivares C.P."/>
            <person name="Schwarz R.T."/>
            <person name="Schetters T.P."/>
            <person name="Krause P.J."/>
            <person name="Gorenflot A."/>
            <person name="Berry V."/>
            <person name="Barbe V."/>
            <person name="Ben Mamoun C."/>
        </authorList>
    </citation>
    <scope>NUCLEOTIDE SEQUENCE [LARGE SCALE GENOMIC DNA]</scope>
    <source>
        <strain evidence="6 7">RI</strain>
    </source>
</reference>
<dbReference type="GO" id="GO:0006508">
    <property type="term" value="P:proteolysis"/>
    <property type="evidence" value="ECO:0007669"/>
    <property type="project" value="UniProtKB-KW"/>
</dbReference>
<dbReference type="KEGG" id="bmic:BMR1_01G02005"/>
<dbReference type="Proteomes" id="UP000002899">
    <property type="component" value="Chromosome I"/>
</dbReference>
<dbReference type="GO" id="GO:0016926">
    <property type="term" value="P:protein desumoylation"/>
    <property type="evidence" value="ECO:0007669"/>
    <property type="project" value="UniProtKB-ARBA"/>
</dbReference>
<dbReference type="AlphaFoldDB" id="A0A1N6LWV2"/>